<evidence type="ECO:0000313" key="13">
    <source>
        <dbReference type="Proteomes" id="UP000604381"/>
    </source>
</evidence>
<evidence type="ECO:0000256" key="6">
    <source>
        <dbReference type="ARBA" id="ARBA00022984"/>
    </source>
</evidence>
<dbReference type="GO" id="GO:0016881">
    <property type="term" value="F:acid-amino acid ligase activity"/>
    <property type="evidence" value="ECO:0007669"/>
    <property type="project" value="InterPro"/>
</dbReference>
<keyword evidence="6" id="KW-0573">Peptidoglycan synthesis</keyword>
<evidence type="ECO:0000256" key="4">
    <source>
        <dbReference type="ARBA" id="ARBA00022840"/>
    </source>
</evidence>
<dbReference type="InterPro" id="IPR000713">
    <property type="entry name" value="Mur_ligase_N"/>
</dbReference>
<evidence type="ECO:0000256" key="1">
    <source>
        <dbReference type="ARBA" id="ARBA00022598"/>
    </source>
</evidence>
<evidence type="ECO:0000256" key="5">
    <source>
        <dbReference type="ARBA" id="ARBA00022960"/>
    </source>
</evidence>
<dbReference type="GO" id="GO:0071555">
    <property type="term" value="P:cell wall organization"/>
    <property type="evidence" value="ECO:0007669"/>
    <property type="project" value="UniProtKB-KW"/>
</dbReference>
<keyword evidence="8" id="KW-0961">Cell wall biogenesis/degradation</keyword>
<keyword evidence="4" id="KW-0067">ATP-binding</keyword>
<dbReference type="Gene3D" id="3.40.50.720">
    <property type="entry name" value="NAD(P)-binding Rossmann-like Domain"/>
    <property type="match status" value="1"/>
</dbReference>
<dbReference type="SUPFAM" id="SSF53623">
    <property type="entry name" value="MurD-like peptide ligases, catalytic domain"/>
    <property type="match status" value="1"/>
</dbReference>
<evidence type="ECO:0000256" key="8">
    <source>
        <dbReference type="ARBA" id="ARBA00023316"/>
    </source>
</evidence>
<dbReference type="PANTHER" id="PTHR43445:SF5">
    <property type="entry name" value="UDP-N-ACETYLMURAMATE--L-ALANYL-GAMMA-D-GLUTAMYL-MESO-2,6-DIAMINOHEPTANDIOATE LIGASE"/>
    <property type="match status" value="1"/>
</dbReference>
<comment type="caution">
    <text evidence="12">The sequence shown here is derived from an EMBL/GenBank/DDBJ whole genome shotgun (WGS) entry which is preliminary data.</text>
</comment>
<gene>
    <name evidence="12" type="ORF">ISN26_01720</name>
</gene>
<dbReference type="GO" id="GO:0008360">
    <property type="term" value="P:regulation of cell shape"/>
    <property type="evidence" value="ECO:0007669"/>
    <property type="project" value="UniProtKB-KW"/>
</dbReference>
<accession>A0A930Y0Y9</accession>
<organism evidence="12 13">
    <name type="scientific">Candidatus Amphirhobacter heronislandensis</name>
    <dbReference type="NCBI Taxonomy" id="1732024"/>
    <lineage>
        <taxon>Bacteria</taxon>
        <taxon>Pseudomonadati</taxon>
        <taxon>Pseudomonadota</taxon>
        <taxon>Gammaproteobacteria</taxon>
        <taxon>Candidatus Tethybacterales</taxon>
        <taxon>Candidatus Tethybacteraceae</taxon>
        <taxon>Candidatus Amphirhobacter</taxon>
    </lineage>
</organism>
<dbReference type="SUPFAM" id="SSF51984">
    <property type="entry name" value="MurCD N-terminal domain"/>
    <property type="match status" value="1"/>
</dbReference>
<proteinExistence type="predicted"/>
<dbReference type="GO" id="GO:0009252">
    <property type="term" value="P:peptidoglycan biosynthetic process"/>
    <property type="evidence" value="ECO:0007669"/>
    <property type="project" value="UniProtKB-KW"/>
</dbReference>
<keyword evidence="7" id="KW-0131">Cell cycle</keyword>
<sequence>MRVHVLGVCGTFMAGVALLARELGHEVAGSDKGCYEPMAGQLRRAGVRWKAPRGGQLPPADLHIVGNAVSRGDPQLEAILRRGLPHCSGPEWLQREVLARRAKVVMVAGTHGKTTTSTMLVHVLERLGWRPGYLVGGLPAGGLPSARLGGKKVAVVEADEYDTACWDKRPKFAHYRADVAVLTNVEFDHADIYPDLAAVKRQFALLPRYLKPGGCLLRNARDRHSRAAVAPAPWYELAAYSDPQGLAIARKSLRDRRRGRDRRLPAAPPPGAHNRLNFLAAAAACERLGIPLAAAAAALADYELPARRLQRLAAAPCLLYDDFAHHPTAIAATLATLRELHPAQRITALLEPGSNTMRMGRWRTRLAPALRAADRVRVYAAGLDWDVAAALRPLGKRARIETDAARLQAELLRELRAGEVVVMLSNGSFGGLRETLPRALARIKKLPQ</sequence>
<evidence type="ECO:0000256" key="3">
    <source>
        <dbReference type="ARBA" id="ARBA00022741"/>
    </source>
</evidence>
<feature type="domain" description="Mur ligase central" evidence="11">
    <location>
        <begin position="107"/>
        <end position="285"/>
    </location>
</feature>
<dbReference type="InterPro" id="IPR004101">
    <property type="entry name" value="Mur_ligase_C"/>
</dbReference>
<dbReference type="InterPro" id="IPR050061">
    <property type="entry name" value="MurCDEF_pg_biosynth"/>
</dbReference>
<evidence type="ECO:0000256" key="2">
    <source>
        <dbReference type="ARBA" id="ARBA00022618"/>
    </source>
</evidence>
<dbReference type="AlphaFoldDB" id="A0A930Y0Y9"/>
<keyword evidence="13" id="KW-1185">Reference proteome</keyword>
<dbReference type="Proteomes" id="UP000604381">
    <property type="component" value="Unassembled WGS sequence"/>
</dbReference>
<dbReference type="InterPro" id="IPR036615">
    <property type="entry name" value="Mur_ligase_C_dom_sf"/>
</dbReference>
<dbReference type="InterPro" id="IPR013221">
    <property type="entry name" value="Mur_ligase_cen"/>
</dbReference>
<evidence type="ECO:0000313" key="12">
    <source>
        <dbReference type="EMBL" id="MBF2734800.1"/>
    </source>
</evidence>
<feature type="domain" description="Mur ligase N-terminal catalytic" evidence="9">
    <location>
        <begin position="3"/>
        <end position="95"/>
    </location>
</feature>
<dbReference type="Gene3D" id="3.40.1190.10">
    <property type="entry name" value="Mur-like, catalytic domain"/>
    <property type="match status" value="1"/>
</dbReference>
<dbReference type="GO" id="GO:0005524">
    <property type="term" value="F:ATP binding"/>
    <property type="evidence" value="ECO:0007669"/>
    <property type="project" value="UniProtKB-KW"/>
</dbReference>
<reference evidence="12" key="1">
    <citation type="submission" date="2020-10" db="EMBL/GenBank/DDBJ databases">
        <title>An improved Amphimedon queenslandica hologenome assembly reveals how three proteobacterial symbionts can extend the metabolic phenotypic of their marine sponge host.</title>
        <authorList>
            <person name="Degnan B."/>
            <person name="Degnan S."/>
            <person name="Xiang X."/>
        </authorList>
    </citation>
    <scope>NUCLEOTIDE SEQUENCE</scope>
    <source>
        <strain evidence="12">AqS2</strain>
    </source>
</reference>
<dbReference type="InterPro" id="IPR036565">
    <property type="entry name" value="Mur-like_cat_sf"/>
</dbReference>
<keyword evidence="3" id="KW-0547">Nucleotide-binding</keyword>
<dbReference type="GO" id="GO:0051301">
    <property type="term" value="P:cell division"/>
    <property type="evidence" value="ECO:0007669"/>
    <property type="project" value="UniProtKB-KW"/>
</dbReference>
<protein>
    <submittedName>
        <fullName evidence="12">UDP-N-acetylmuramate:L-alanyl-gamma-D-glutamyl-meso-diaminopimelate ligase</fullName>
    </submittedName>
</protein>
<dbReference type="Pfam" id="PF08245">
    <property type="entry name" value="Mur_ligase_M"/>
    <property type="match status" value="1"/>
</dbReference>
<evidence type="ECO:0000259" key="10">
    <source>
        <dbReference type="Pfam" id="PF02875"/>
    </source>
</evidence>
<evidence type="ECO:0000256" key="7">
    <source>
        <dbReference type="ARBA" id="ARBA00023306"/>
    </source>
</evidence>
<dbReference type="EMBL" id="JADHEI010000028">
    <property type="protein sequence ID" value="MBF2734800.1"/>
    <property type="molecule type" value="Genomic_DNA"/>
</dbReference>
<dbReference type="Pfam" id="PF01225">
    <property type="entry name" value="Mur_ligase"/>
    <property type="match status" value="1"/>
</dbReference>
<name>A0A930Y0Y9_9GAMM</name>
<keyword evidence="1 12" id="KW-0436">Ligase</keyword>
<keyword evidence="2" id="KW-0132">Cell division</keyword>
<keyword evidence="5" id="KW-0133">Cell shape</keyword>
<evidence type="ECO:0000259" key="11">
    <source>
        <dbReference type="Pfam" id="PF08245"/>
    </source>
</evidence>
<dbReference type="SUPFAM" id="SSF53244">
    <property type="entry name" value="MurD-like peptide ligases, peptide-binding domain"/>
    <property type="match status" value="1"/>
</dbReference>
<evidence type="ECO:0000259" key="9">
    <source>
        <dbReference type="Pfam" id="PF01225"/>
    </source>
</evidence>
<dbReference type="Pfam" id="PF02875">
    <property type="entry name" value="Mur_ligase_C"/>
    <property type="match status" value="1"/>
</dbReference>
<dbReference type="Gene3D" id="3.90.190.20">
    <property type="entry name" value="Mur ligase, C-terminal domain"/>
    <property type="match status" value="1"/>
</dbReference>
<dbReference type="PANTHER" id="PTHR43445">
    <property type="entry name" value="UDP-N-ACETYLMURAMATE--L-ALANINE LIGASE-RELATED"/>
    <property type="match status" value="1"/>
</dbReference>
<feature type="domain" description="Mur ligase C-terminal" evidence="10">
    <location>
        <begin position="307"/>
        <end position="426"/>
    </location>
</feature>